<dbReference type="AlphaFoldDB" id="A0A1G1YFJ6"/>
<evidence type="ECO:0000313" key="1">
    <source>
        <dbReference type="EMBL" id="OGY50606.1"/>
    </source>
</evidence>
<dbReference type="Proteomes" id="UP000178501">
    <property type="component" value="Unassembled WGS sequence"/>
</dbReference>
<dbReference type="EMBL" id="MHIK01000060">
    <property type="protein sequence ID" value="OGY50606.1"/>
    <property type="molecule type" value="Genomic_DNA"/>
</dbReference>
<proteinExistence type="predicted"/>
<reference evidence="1 2" key="1">
    <citation type="journal article" date="2016" name="Nat. Commun.">
        <title>Thousands of microbial genomes shed light on interconnected biogeochemical processes in an aquifer system.</title>
        <authorList>
            <person name="Anantharaman K."/>
            <person name="Brown C.T."/>
            <person name="Hug L.A."/>
            <person name="Sharon I."/>
            <person name="Castelle C.J."/>
            <person name="Probst A.J."/>
            <person name="Thomas B.C."/>
            <person name="Singh A."/>
            <person name="Wilkins M.J."/>
            <person name="Karaoz U."/>
            <person name="Brodie E.L."/>
            <person name="Williams K.H."/>
            <person name="Hubbard S.S."/>
            <person name="Banfield J.F."/>
        </authorList>
    </citation>
    <scope>NUCLEOTIDE SEQUENCE [LARGE SCALE GENOMIC DNA]</scope>
</reference>
<gene>
    <name evidence="1" type="ORF">A3J65_03050</name>
</gene>
<accession>A0A1G1YFJ6</accession>
<organism evidence="1 2">
    <name type="scientific">Candidatus Buchananbacteria bacterium RIFCSPHIGHO2_02_FULL_45_11b</name>
    <dbReference type="NCBI Taxonomy" id="1797541"/>
    <lineage>
        <taxon>Bacteria</taxon>
        <taxon>Candidatus Buchananiibacteriota</taxon>
    </lineage>
</organism>
<comment type="caution">
    <text evidence="1">The sequence shown here is derived from an EMBL/GenBank/DDBJ whole genome shotgun (WGS) entry which is preliminary data.</text>
</comment>
<protein>
    <submittedName>
        <fullName evidence="1">Uncharacterized protein</fullName>
    </submittedName>
</protein>
<evidence type="ECO:0000313" key="2">
    <source>
        <dbReference type="Proteomes" id="UP000178501"/>
    </source>
</evidence>
<sequence length="75" mass="7948">MVLGEVFSGRWGAAGRSKSLEADMGAGPGFGLKRPRFLWSKDCGSFFRASVKEISFCSSGLTSLASFNSAFPPPP</sequence>
<name>A0A1G1YFJ6_9BACT</name>